<keyword evidence="2" id="KW-0732">Signal</keyword>
<protein>
    <submittedName>
        <fullName evidence="4">GerMN domain-containing protein</fullName>
    </submittedName>
</protein>
<evidence type="ECO:0000256" key="1">
    <source>
        <dbReference type="SAM" id="MobiDB-lite"/>
    </source>
</evidence>
<dbReference type="InterPro" id="IPR019606">
    <property type="entry name" value="GerMN"/>
</dbReference>
<feature type="signal peptide" evidence="2">
    <location>
        <begin position="1"/>
        <end position="21"/>
    </location>
</feature>
<feature type="compositionally biased region" description="Low complexity" evidence="1">
    <location>
        <begin position="38"/>
        <end position="58"/>
    </location>
</feature>
<evidence type="ECO:0000313" key="4">
    <source>
        <dbReference type="EMBL" id="HIQ71017.1"/>
    </source>
</evidence>
<name>A0A9D1CQ29_9FIRM</name>
<dbReference type="Pfam" id="PF10646">
    <property type="entry name" value="Germane"/>
    <property type="match status" value="1"/>
</dbReference>
<gene>
    <name evidence="4" type="ORF">IAB73_02250</name>
</gene>
<feature type="chain" id="PRO_5039490176" evidence="2">
    <location>
        <begin position="22"/>
        <end position="347"/>
    </location>
</feature>
<evidence type="ECO:0000259" key="3">
    <source>
        <dbReference type="Pfam" id="PF10646"/>
    </source>
</evidence>
<dbReference type="Proteomes" id="UP000886887">
    <property type="component" value="Unassembled WGS sequence"/>
</dbReference>
<reference evidence="4" key="2">
    <citation type="journal article" date="2021" name="PeerJ">
        <title>Extensive microbial diversity within the chicken gut microbiome revealed by metagenomics and culture.</title>
        <authorList>
            <person name="Gilroy R."/>
            <person name="Ravi A."/>
            <person name="Getino M."/>
            <person name="Pursley I."/>
            <person name="Horton D.L."/>
            <person name="Alikhan N.F."/>
            <person name="Baker D."/>
            <person name="Gharbi K."/>
            <person name="Hall N."/>
            <person name="Watson M."/>
            <person name="Adriaenssens E.M."/>
            <person name="Foster-Nyarko E."/>
            <person name="Jarju S."/>
            <person name="Secka A."/>
            <person name="Antonio M."/>
            <person name="Oren A."/>
            <person name="Chaudhuri R.R."/>
            <person name="La Ragione R."/>
            <person name="Hildebrand F."/>
            <person name="Pallen M.J."/>
        </authorList>
    </citation>
    <scope>NUCLEOTIDE SEQUENCE</scope>
    <source>
        <strain evidence="4">ChiSxjej2B14-6234</strain>
    </source>
</reference>
<dbReference type="AlphaFoldDB" id="A0A9D1CQ29"/>
<feature type="region of interest" description="Disordered" evidence="1">
    <location>
        <begin position="37"/>
        <end position="68"/>
    </location>
</feature>
<sequence length="347" mass="38098">MIRKATACLALAVLLFMAVSALELSGVTIDDLTGAARQAPAETPQPLTTTLPDATATPIRPAAQERQSDAERVTLYFRYHQTDYLGMEEREISVPRDDTVELCIVQALIAGPSSAYQDLTPVFSPDTRVVSTSRSGETVTVTLTRAFLDAPSDAPDDWESLPYWRSEVMLRRRLAILSIVSALTENGRCERVQILLSPAEGDLRGERILRAQVYEDEEDETLTLEPLARDENAILTPRTAMRAALSMWRAQSWPTLYVFVTGDGDERLPSQTEFIARVSALRASLLGFDVGVGSVSLDGARATVNVDVRIQRGDGSQSEAEAVPVALVREGGNWKLPYESLLSLMER</sequence>
<evidence type="ECO:0000313" key="5">
    <source>
        <dbReference type="Proteomes" id="UP000886887"/>
    </source>
</evidence>
<proteinExistence type="predicted"/>
<accession>A0A9D1CQ29</accession>
<comment type="caution">
    <text evidence="4">The sequence shown here is derived from an EMBL/GenBank/DDBJ whole genome shotgun (WGS) entry which is preliminary data.</text>
</comment>
<feature type="domain" description="GerMN" evidence="3">
    <location>
        <begin position="74"/>
        <end position="195"/>
    </location>
</feature>
<evidence type="ECO:0000256" key="2">
    <source>
        <dbReference type="SAM" id="SignalP"/>
    </source>
</evidence>
<reference evidence="4" key="1">
    <citation type="submission" date="2020-10" db="EMBL/GenBank/DDBJ databases">
        <authorList>
            <person name="Gilroy R."/>
        </authorList>
    </citation>
    <scope>NUCLEOTIDE SEQUENCE</scope>
    <source>
        <strain evidence="4">ChiSxjej2B14-6234</strain>
    </source>
</reference>
<organism evidence="4 5">
    <name type="scientific">Candidatus Onthenecus intestinigallinarum</name>
    <dbReference type="NCBI Taxonomy" id="2840875"/>
    <lineage>
        <taxon>Bacteria</taxon>
        <taxon>Bacillati</taxon>
        <taxon>Bacillota</taxon>
        <taxon>Clostridia</taxon>
        <taxon>Eubacteriales</taxon>
        <taxon>Candidatus Onthenecus</taxon>
    </lineage>
</organism>
<dbReference type="EMBL" id="DVFJ01000006">
    <property type="protein sequence ID" value="HIQ71017.1"/>
    <property type="molecule type" value="Genomic_DNA"/>
</dbReference>